<dbReference type="Proteomes" id="UP000000467">
    <property type="component" value="Chromosome"/>
</dbReference>
<dbReference type="OrthoDB" id="1723695at2"/>
<dbReference type="RefSeq" id="WP_015050663.1">
    <property type="nucleotide sequence ID" value="NC_018870.1"/>
</dbReference>
<dbReference type="AlphaFoldDB" id="K4LG31"/>
<name>K4LG31_THEPS</name>
<dbReference type="EMBL" id="CP003732">
    <property type="protein sequence ID" value="AFV11783.1"/>
    <property type="molecule type" value="Genomic_DNA"/>
</dbReference>
<reference evidence="1 2" key="1">
    <citation type="journal article" date="2012" name="BMC Genomics">
        <title>Genome-guided analysis of physiological and morphological traits of the fermentative acetate oxidizer Thermacetogenium phaeum.</title>
        <authorList>
            <person name="Oehler D."/>
            <person name="Poehlein A."/>
            <person name="Leimbach A."/>
            <person name="Muller N."/>
            <person name="Daniel R."/>
            <person name="Gottschalk G."/>
            <person name="Schink B."/>
        </authorList>
    </citation>
    <scope>NUCLEOTIDE SEQUENCE [LARGE SCALE GENOMIC DNA]</scope>
    <source>
        <strain evidence="2">ATCC BAA-254 / DSM 26808 / PB</strain>
    </source>
</reference>
<evidence type="ECO:0000313" key="2">
    <source>
        <dbReference type="Proteomes" id="UP000000467"/>
    </source>
</evidence>
<sequence length="148" mass="17550">MSNGNEKKLRLRVRFDYRGEGKQGRLFSRGREGEDVAEEIREQRAILLRNIPVQGVRIEEIDTNGEIYVLYDEASGREVAYAPVEFTMEADTIEDVIPFLLRDEFRKVEVISPDEVSLDRHEVERIIYKINEELRNYRLYLERRLNSK</sequence>
<dbReference type="eggNOG" id="ENOG5032W4C">
    <property type="taxonomic scope" value="Bacteria"/>
</dbReference>
<accession>K4LG31</accession>
<dbReference type="HOGENOM" id="CLU_1701433_0_0_9"/>
<organism evidence="1 2">
    <name type="scientific">Thermacetogenium phaeum (strain ATCC BAA-254 / DSM 26808 / PB)</name>
    <dbReference type="NCBI Taxonomy" id="1089553"/>
    <lineage>
        <taxon>Bacteria</taxon>
        <taxon>Bacillati</taxon>
        <taxon>Bacillota</taxon>
        <taxon>Clostridia</taxon>
        <taxon>Thermoanaerobacterales</taxon>
        <taxon>Thermoanaerobacteraceae</taxon>
        <taxon>Thermacetogenium</taxon>
    </lineage>
</organism>
<protein>
    <submittedName>
        <fullName evidence="1">Uncharacterized protein</fullName>
    </submittedName>
</protein>
<keyword evidence="2" id="KW-1185">Reference proteome</keyword>
<gene>
    <name evidence="1" type="ordered locus">Tph_c15780</name>
</gene>
<evidence type="ECO:0000313" key="1">
    <source>
        <dbReference type="EMBL" id="AFV11783.1"/>
    </source>
</evidence>
<dbReference type="KEGG" id="tpz:Tph_c15780"/>
<dbReference type="STRING" id="1089553.Tph_c15780"/>
<proteinExistence type="predicted"/>